<dbReference type="GO" id="GO:0006260">
    <property type="term" value="P:DNA replication"/>
    <property type="evidence" value="ECO:0007669"/>
    <property type="project" value="UniProtKB-UniRule"/>
</dbReference>
<dbReference type="GO" id="GO:0009432">
    <property type="term" value="P:SOS response"/>
    <property type="evidence" value="ECO:0007669"/>
    <property type="project" value="UniProtKB-UniRule"/>
</dbReference>
<keyword evidence="6 12" id="KW-0547">Nucleotide-binding</keyword>
<dbReference type="FunFam" id="1.20.1050.90:FF:000002">
    <property type="entry name" value="DNA replication and repair protein RecF"/>
    <property type="match status" value="1"/>
</dbReference>
<comment type="subcellular location">
    <subcellularLocation>
        <location evidence="1 12 13">Cytoplasm</location>
    </subcellularLocation>
</comment>
<dbReference type="InterPro" id="IPR018078">
    <property type="entry name" value="DNA-binding_RecF_CS"/>
</dbReference>
<dbReference type="RefSeq" id="WP_133580912.1">
    <property type="nucleotide sequence ID" value="NZ_SNYJ01000010.1"/>
</dbReference>
<keyword evidence="4 12" id="KW-0963">Cytoplasm</keyword>
<dbReference type="PROSITE" id="PS00618">
    <property type="entry name" value="RECF_2"/>
    <property type="match status" value="1"/>
</dbReference>
<dbReference type="Pfam" id="PF02463">
    <property type="entry name" value="SMC_N"/>
    <property type="match status" value="1"/>
</dbReference>
<dbReference type="HAMAP" id="MF_00365">
    <property type="entry name" value="RecF"/>
    <property type="match status" value="1"/>
</dbReference>
<dbReference type="PANTHER" id="PTHR32182:SF0">
    <property type="entry name" value="DNA REPLICATION AND REPAIR PROTEIN RECF"/>
    <property type="match status" value="1"/>
</dbReference>
<dbReference type="InterPro" id="IPR042174">
    <property type="entry name" value="RecF_2"/>
</dbReference>
<evidence type="ECO:0000256" key="9">
    <source>
        <dbReference type="ARBA" id="ARBA00023125"/>
    </source>
</evidence>
<evidence type="ECO:0000256" key="5">
    <source>
        <dbReference type="ARBA" id="ARBA00022705"/>
    </source>
</evidence>
<evidence type="ECO:0000256" key="7">
    <source>
        <dbReference type="ARBA" id="ARBA00022763"/>
    </source>
</evidence>
<evidence type="ECO:0000256" key="8">
    <source>
        <dbReference type="ARBA" id="ARBA00022840"/>
    </source>
</evidence>
<evidence type="ECO:0000256" key="12">
    <source>
        <dbReference type="HAMAP-Rule" id="MF_00365"/>
    </source>
</evidence>
<dbReference type="NCBIfam" id="TIGR00611">
    <property type="entry name" value="recf"/>
    <property type="match status" value="1"/>
</dbReference>
<dbReference type="PROSITE" id="PS00617">
    <property type="entry name" value="RECF_1"/>
    <property type="match status" value="1"/>
</dbReference>
<comment type="function">
    <text evidence="12 13">The RecF protein is involved in DNA metabolism; it is required for DNA replication and normal SOS inducibility. RecF binds preferentially to single-stranded, linear DNA. It also seems to bind ATP.</text>
</comment>
<evidence type="ECO:0000256" key="3">
    <source>
        <dbReference type="ARBA" id="ARBA00020170"/>
    </source>
</evidence>
<dbReference type="Gene3D" id="3.40.50.300">
    <property type="entry name" value="P-loop containing nucleotide triphosphate hydrolases"/>
    <property type="match status" value="1"/>
</dbReference>
<name>A0A4V3D518_9BACI</name>
<evidence type="ECO:0000256" key="11">
    <source>
        <dbReference type="ARBA" id="ARBA00023236"/>
    </source>
</evidence>
<dbReference type="InterPro" id="IPR003395">
    <property type="entry name" value="RecF/RecN/SMC_N"/>
</dbReference>
<evidence type="ECO:0000256" key="1">
    <source>
        <dbReference type="ARBA" id="ARBA00004496"/>
    </source>
</evidence>
<protein>
    <recommendedName>
        <fullName evidence="3 12">DNA replication and repair protein RecF</fullName>
    </recommendedName>
</protein>
<dbReference type="GO" id="GO:0005737">
    <property type="term" value="C:cytoplasm"/>
    <property type="evidence" value="ECO:0007669"/>
    <property type="project" value="UniProtKB-SubCell"/>
</dbReference>
<feature type="binding site" evidence="12">
    <location>
        <begin position="30"/>
        <end position="37"/>
    </location>
    <ligand>
        <name>ATP</name>
        <dbReference type="ChEBI" id="CHEBI:30616"/>
    </ligand>
</feature>
<keyword evidence="5 12" id="KW-0235">DNA replication</keyword>
<evidence type="ECO:0000313" key="16">
    <source>
        <dbReference type="Proteomes" id="UP000295632"/>
    </source>
</evidence>
<dbReference type="InterPro" id="IPR027417">
    <property type="entry name" value="P-loop_NTPase"/>
</dbReference>
<dbReference type="Gene3D" id="1.20.1050.90">
    <property type="entry name" value="RecF/RecN/SMC, N-terminal domain"/>
    <property type="match status" value="1"/>
</dbReference>
<dbReference type="GO" id="GO:0000731">
    <property type="term" value="P:DNA synthesis involved in DNA repair"/>
    <property type="evidence" value="ECO:0007669"/>
    <property type="project" value="TreeGrafter"/>
</dbReference>
<comment type="similarity">
    <text evidence="2 12 13">Belongs to the RecF family.</text>
</comment>
<dbReference type="GO" id="GO:0006302">
    <property type="term" value="P:double-strand break repair"/>
    <property type="evidence" value="ECO:0007669"/>
    <property type="project" value="TreeGrafter"/>
</dbReference>
<dbReference type="InterPro" id="IPR001238">
    <property type="entry name" value="DNA-binding_RecF"/>
</dbReference>
<comment type="caution">
    <text evidence="15">The sequence shown here is derived from an EMBL/GenBank/DDBJ whole genome shotgun (WGS) entry which is preliminary data.</text>
</comment>
<dbReference type="CDD" id="cd03242">
    <property type="entry name" value="ABC_RecF"/>
    <property type="match status" value="1"/>
</dbReference>
<evidence type="ECO:0000256" key="13">
    <source>
        <dbReference type="RuleBase" id="RU000578"/>
    </source>
</evidence>
<organism evidence="15 16">
    <name type="scientific">Aureibacillus halotolerans</name>
    <dbReference type="NCBI Taxonomy" id="1508390"/>
    <lineage>
        <taxon>Bacteria</taxon>
        <taxon>Bacillati</taxon>
        <taxon>Bacillota</taxon>
        <taxon>Bacilli</taxon>
        <taxon>Bacillales</taxon>
        <taxon>Bacillaceae</taxon>
        <taxon>Aureibacillus</taxon>
    </lineage>
</organism>
<keyword evidence="8 12" id="KW-0067">ATP-binding</keyword>
<keyword evidence="16" id="KW-1185">Reference proteome</keyword>
<evidence type="ECO:0000256" key="2">
    <source>
        <dbReference type="ARBA" id="ARBA00008016"/>
    </source>
</evidence>
<evidence type="ECO:0000259" key="14">
    <source>
        <dbReference type="Pfam" id="PF02463"/>
    </source>
</evidence>
<feature type="domain" description="RecF/RecN/SMC N-terminal" evidence="14">
    <location>
        <begin position="3"/>
        <end position="350"/>
    </location>
</feature>
<dbReference type="GO" id="GO:0003697">
    <property type="term" value="F:single-stranded DNA binding"/>
    <property type="evidence" value="ECO:0007669"/>
    <property type="project" value="UniProtKB-UniRule"/>
</dbReference>
<gene>
    <name evidence="12" type="primary">recF</name>
    <name evidence="15" type="ORF">EV213_11080</name>
</gene>
<sequence length="371" mass="42328">MHIQHLKLTNYRNIARADIEFSPEVNVLLGQNAQGKTNVMEAAYVLGMAKSHRTPRDKELIKWDETYAKIEGDIVKKNSSLSMRLVISEQGKKARLNQLEQKKLSMYLGALNVVMFAPEDLHLVKGSPQVRRRFLDMEIGQVSPMYMHHLSTYVKVLKQRNQLLKNMQRKKQDPVMLDVLTEQLADTAATLTSKRFSFLALLQQWAAPIHAGITEQHEALRVAYKPSLDVSANEDLSTLVKKYLEKFQAIREKEIERGSTLIGPHRDDLLFYVNEKEVQTYGSQGQQRTTALSLKLAELELIRHEVGEYPVLLLDDVLSELDNSRQTHLLNTIQGKVQTFVTTTNVDGIEHDTIQKAAMFSVRHGDITKTR</sequence>
<evidence type="ECO:0000256" key="10">
    <source>
        <dbReference type="ARBA" id="ARBA00023204"/>
    </source>
</evidence>
<dbReference type="SUPFAM" id="SSF52540">
    <property type="entry name" value="P-loop containing nucleoside triphosphate hydrolases"/>
    <property type="match status" value="1"/>
</dbReference>
<proteinExistence type="inferred from homology"/>
<reference evidence="15 16" key="1">
    <citation type="submission" date="2019-03" db="EMBL/GenBank/DDBJ databases">
        <title>Genomic Encyclopedia of Type Strains, Phase IV (KMG-IV): sequencing the most valuable type-strain genomes for metagenomic binning, comparative biology and taxonomic classification.</title>
        <authorList>
            <person name="Goeker M."/>
        </authorList>
    </citation>
    <scope>NUCLEOTIDE SEQUENCE [LARGE SCALE GENOMIC DNA]</scope>
    <source>
        <strain evidence="15 16">DSM 28697</strain>
    </source>
</reference>
<keyword evidence="9 12" id="KW-0238">DNA-binding</keyword>
<dbReference type="Proteomes" id="UP000295632">
    <property type="component" value="Unassembled WGS sequence"/>
</dbReference>
<dbReference type="OrthoDB" id="9803889at2"/>
<dbReference type="AlphaFoldDB" id="A0A4V3D518"/>
<dbReference type="EMBL" id="SNYJ01000010">
    <property type="protein sequence ID" value="TDQ38337.1"/>
    <property type="molecule type" value="Genomic_DNA"/>
</dbReference>
<dbReference type="GO" id="GO:0005524">
    <property type="term" value="F:ATP binding"/>
    <property type="evidence" value="ECO:0007669"/>
    <property type="project" value="UniProtKB-UniRule"/>
</dbReference>
<evidence type="ECO:0000313" key="15">
    <source>
        <dbReference type="EMBL" id="TDQ38337.1"/>
    </source>
</evidence>
<keyword evidence="11 12" id="KW-0742">SOS response</keyword>
<keyword evidence="10 12" id="KW-0234">DNA repair</keyword>
<keyword evidence="7 12" id="KW-0227">DNA damage</keyword>
<accession>A0A4V3D518</accession>
<evidence type="ECO:0000256" key="4">
    <source>
        <dbReference type="ARBA" id="ARBA00022490"/>
    </source>
</evidence>
<evidence type="ECO:0000256" key="6">
    <source>
        <dbReference type="ARBA" id="ARBA00022741"/>
    </source>
</evidence>
<dbReference type="PANTHER" id="PTHR32182">
    <property type="entry name" value="DNA REPLICATION AND REPAIR PROTEIN RECF"/>
    <property type="match status" value="1"/>
</dbReference>